<evidence type="ECO:0000313" key="4">
    <source>
        <dbReference type="EMBL" id="MEL5987873.1"/>
    </source>
</evidence>
<comment type="caution">
    <text evidence="4">The sequence shown here is derived from an EMBL/GenBank/DDBJ whole genome shotgun (WGS) entry which is preliminary data.</text>
</comment>
<gene>
    <name evidence="4" type="ORF">AAF454_05540</name>
</gene>
<dbReference type="EC" id="3.1.3.-" evidence="3"/>
<dbReference type="InterPro" id="IPR023214">
    <property type="entry name" value="HAD_sf"/>
</dbReference>
<dbReference type="InterPro" id="IPR010708">
    <property type="entry name" value="5'(3')-deoxyribonucleotidase"/>
</dbReference>
<proteinExistence type="inferred from homology"/>
<keyword evidence="5" id="KW-1185">Reference proteome</keyword>
<comment type="similarity">
    <text evidence="1 3">Belongs to the 5'(3')-deoxyribonucleotidase family.</text>
</comment>
<dbReference type="Gene3D" id="3.40.50.1000">
    <property type="entry name" value="HAD superfamily/HAD-like"/>
    <property type="match status" value="1"/>
</dbReference>
<protein>
    <recommendedName>
        <fullName evidence="3">Nucleotidase</fullName>
        <ecNumber evidence="3">3.1.3.-</ecNumber>
    </recommendedName>
</protein>
<evidence type="ECO:0000313" key="5">
    <source>
        <dbReference type="Proteomes" id="UP001398420"/>
    </source>
</evidence>
<dbReference type="InterPro" id="IPR009206">
    <property type="entry name" value="Nucleotidase_putative"/>
</dbReference>
<dbReference type="InterPro" id="IPR052419">
    <property type="entry name" value="5_3-deoxyribonucleotidase-like"/>
</dbReference>
<evidence type="ECO:0000256" key="2">
    <source>
        <dbReference type="ARBA" id="ARBA00022801"/>
    </source>
</evidence>
<organism evidence="4 5">
    <name type="scientific">Kurthia gibsonii</name>
    <dbReference type="NCBI Taxonomy" id="33946"/>
    <lineage>
        <taxon>Bacteria</taxon>
        <taxon>Bacillati</taxon>
        <taxon>Bacillota</taxon>
        <taxon>Bacilli</taxon>
        <taxon>Bacillales</taxon>
        <taxon>Caryophanaceae</taxon>
        <taxon>Kurthia</taxon>
    </lineage>
</organism>
<keyword evidence="2 3" id="KW-0378">Hydrolase</keyword>
<dbReference type="EMBL" id="JBCEWA010000003">
    <property type="protein sequence ID" value="MEL5987873.1"/>
    <property type="molecule type" value="Genomic_DNA"/>
</dbReference>
<dbReference type="Pfam" id="PF06941">
    <property type="entry name" value="NT5C"/>
    <property type="match status" value="1"/>
</dbReference>
<dbReference type="Proteomes" id="UP001398420">
    <property type="component" value="Unassembled WGS sequence"/>
</dbReference>
<accession>A0ABU9LIY3</accession>
<dbReference type="PIRSF" id="PIRSF021362">
    <property type="entry name" value="UCP021362_HAD"/>
    <property type="match status" value="1"/>
</dbReference>
<sequence>MRFGFDIDDTLIDLRRHAFYLYEEKLGRKASIEAFEQLKTVAIHSLFDLTNEEGKKMWQDTTEDIYFTNCPSFDMAKEVVNDLVAAGHEVFYVTARPKHYCEKTREWMKAQGFPVVDTRFFCGMEDHEKIDTIRNLHLDYYIDDKPAVLDTLVGIDTTLLIKDQSYNQEATRYPRLYQWNEFKDLVK</sequence>
<dbReference type="SUPFAM" id="SSF56784">
    <property type="entry name" value="HAD-like"/>
    <property type="match status" value="1"/>
</dbReference>
<evidence type="ECO:0000256" key="1">
    <source>
        <dbReference type="ARBA" id="ARBA00009589"/>
    </source>
</evidence>
<dbReference type="PANTHER" id="PTHR35134:SF2">
    <property type="entry name" value="NUCLEOTIDASE YQFW-RELATED"/>
    <property type="match status" value="1"/>
</dbReference>
<dbReference type="InterPro" id="IPR036412">
    <property type="entry name" value="HAD-like_sf"/>
</dbReference>
<name>A0ABU9LIY3_9BACL</name>
<evidence type="ECO:0000256" key="3">
    <source>
        <dbReference type="PIRNR" id="PIRNR021362"/>
    </source>
</evidence>
<reference evidence="4 5" key="1">
    <citation type="submission" date="2024-04" db="EMBL/GenBank/DDBJ databases">
        <authorList>
            <person name="Wu Y.S."/>
            <person name="Zhang L."/>
        </authorList>
    </citation>
    <scope>NUCLEOTIDE SEQUENCE [LARGE SCALE GENOMIC DNA]</scope>
    <source>
        <strain evidence="4 5">KG-01</strain>
    </source>
</reference>
<dbReference type="RefSeq" id="WP_068456516.1">
    <property type="nucleotide sequence ID" value="NZ_JBCEWA010000003.1"/>
</dbReference>
<dbReference type="PANTHER" id="PTHR35134">
    <property type="entry name" value="NUCLEOTIDASE YQFW-RELATED"/>
    <property type="match status" value="1"/>
</dbReference>